<dbReference type="RefSeq" id="XP_033531891.1">
    <property type="nucleotide sequence ID" value="XM_033673584.1"/>
</dbReference>
<keyword evidence="1" id="KW-1133">Transmembrane helix</keyword>
<evidence type="ECO:0000313" key="4">
    <source>
        <dbReference type="RefSeq" id="XP_033531891.1"/>
    </source>
</evidence>
<reference evidence="4" key="2">
    <citation type="submission" date="2020-04" db="EMBL/GenBank/DDBJ databases">
        <authorList>
            <consortium name="NCBI Genome Project"/>
        </authorList>
    </citation>
    <scope>NUCLEOTIDE SEQUENCE</scope>
    <source>
        <strain evidence="4">CBS 781.70</strain>
    </source>
</reference>
<keyword evidence="3" id="KW-1185">Reference proteome</keyword>
<evidence type="ECO:0000313" key="3">
    <source>
        <dbReference type="Proteomes" id="UP000504638"/>
    </source>
</evidence>
<evidence type="ECO:0000256" key="1">
    <source>
        <dbReference type="SAM" id="Phobius"/>
    </source>
</evidence>
<accession>A0A6G1FX57</accession>
<dbReference type="Proteomes" id="UP000504638">
    <property type="component" value="Unplaced"/>
</dbReference>
<name>A0A6G1FX57_9PEZI</name>
<organism evidence="2">
    <name type="scientific">Eremomyces bilateralis CBS 781.70</name>
    <dbReference type="NCBI Taxonomy" id="1392243"/>
    <lineage>
        <taxon>Eukaryota</taxon>
        <taxon>Fungi</taxon>
        <taxon>Dikarya</taxon>
        <taxon>Ascomycota</taxon>
        <taxon>Pezizomycotina</taxon>
        <taxon>Dothideomycetes</taxon>
        <taxon>Dothideomycetes incertae sedis</taxon>
        <taxon>Eremomycetales</taxon>
        <taxon>Eremomycetaceae</taxon>
        <taxon>Eremomyces</taxon>
    </lineage>
</organism>
<evidence type="ECO:0000313" key="2">
    <source>
        <dbReference type="EMBL" id="KAF1810260.1"/>
    </source>
</evidence>
<dbReference type="GeneID" id="54414154"/>
<proteinExistence type="predicted"/>
<dbReference type="AlphaFoldDB" id="A0A6G1FX57"/>
<dbReference type="EMBL" id="ML975167">
    <property type="protein sequence ID" value="KAF1810260.1"/>
    <property type="molecule type" value="Genomic_DNA"/>
</dbReference>
<reference evidence="4" key="3">
    <citation type="submission" date="2025-04" db="UniProtKB">
        <authorList>
            <consortium name="RefSeq"/>
        </authorList>
    </citation>
    <scope>IDENTIFICATION</scope>
    <source>
        <strain evidence="4">CBS 781.70</strain>
    </source>
</reference>
<keyword evidence="1" id="KW-0812">Transmembrane</keyword>
<keyword evidence="1" id="KW-0472">Membrane</keyword>
<protein>
    <submittedName>
        <fullName evidence="2 4">Uncharacterized protein</fullName>
    </submittedName>
</protein>
<dbReference type="OrthoDB" id="5383967at2759"/>
<sequence length="136" mass="14884">MHSVPNVRLSQEGLTKGQISFTNQIDNVAKIAFPYSDPRITASEAIRWTLLVFSILLAFVPGLGPAATVARGIGAIAGGGSEAVSTLTAECVPFHRIDRRLLTIEAHSLNNYPRRCIRSNRSITILRPSFRTQEKP</sequence>
<gene>
    <name evidence="2 4" type="ORF">P152DRAFT_106218</name>
</gene>
<reference evidence="2 4" key="1">
    <citation type="submission" date="2020-01" db="EMBL/GenBank/DDBJ databases">
        <authorList>
            <consortium name="DOE Joint Genome Institute"/>
            <person name="Haridas S."/>
            <person name="Albert R."/>
            <person name="Binder M."/>
            <person name="Bloem J."/>
            <person name="Labutti K."/>
            <person name="Salamov A."/>
            <person name="Andreopoulos B."/>
            <person name="Baker S.E."/>
            <person name="Barry K."/>
            <person name="Bills G."/>
            <person name="Bluhm B.H."/>
            <person name="Cannon C."/>
            <person name="Castanera R."/>
            <person name="Culley D.E."/>
            <person name="Daum C."/>
            <person name="Ezra D."/>
            <person name="Gonzalez J.B."/>
            <person name="Henrissat B."/>
            <person name="Kuo A."/>
            <person name="Liang C."/>
            <person name="Lipzen A."/>
            <person name="Lutzoni F."/>
            <person name="Magnuson J."/>
            <person name="Mondo S."/>
            <person name="Nolan M."/>
            <person name="Ohm R."/>
            <person name="Pangilinan J."/>
            <person name="Park H.-J."/>
            <person name="Ramirez L."/>
            <person name="Alfaro M."/>
            <person name="Sun H."/>
            <person name="Tritt A."/>
            <person name="Yoshinaga Y."/>
            <person name="Zwiers L.-H."/>
            <person name="Turgeon B.G."/>
            <person name="Goodwin S.B."/>
            <person name="Spatafora J.W."/>
            <person name="Crous P.W."/>
            <person name="Grigoriev I.V."/>
        </authorList>
    </citation>
    <scope>NUCLEOTIDE SEQUENCE</scope>
    <source>
        <strain evidence="2 4">CBS 781.70</strain>
    </source>
</reference>
<feature type="transmembrane region" description="Helical" evidence="1">
    <location>
        <begin position="45"/>
        <end position="64"/>
    </location>
</feature>